<evidence type="ECO:0000313" key="18">
    <source>
        <dbReference type="Proteomes" id="UP000547209"/>
    </source>
</evidence>
<feature type="transmembrane region" description="Helical" evidence="14">
    <location>
        <begin position="12"/>
        <end position="40"/>
    </location>
</feature>
<keyword evidence="6" id="KW-0808">Transferase</keyword>
<dbReference type="Proteomes" id="UP000547209">
    <property type="component" value="Unassembled WGS sequence"/>
</dbReference>
<keyword evidence="18" id="KW-1185">Reference proteome</keyword>
<evidence type="ECO:0000313" key="17">
    <source>
        <dbReference type="EMBL" id="MBB6673699.1"/>
    </source>
</evidence>
<keyword evidence="12" id="KW-0902">Two-component regulatory system</keyword>
<dbReference type="InterPro" id="IPR004358">
    <property type="entry name" value="Sig_transdc_His_kin-like_C"/>
</dbReference>
<evidence type="ECO:0000256" key="5">
    <source>
        <dbReference type="ARBA" id="ARBA00022553"/>
    </source>
</evidence>
<sequence length="377" mass="42243">MKLLNKIPLRIRLTILTALVLSVVCIILTLSSVFTAHHIYSVHMMDQDLNVNSQLESSVNKSPDLNLSMLPRADGTNEHFARVSIIYMLIMIIVGTGTSYFIAGKALKPVAKLSKSIENIDESKMFQRLEDFDTNDEVARLAVSFNHMVSRLEKAFNHQKQFAANAAHELRTPLAGIITNIEVLQLDENPTIQEYKQVLEDTFANAQRLSALVYDLLKMNSASSSDHFEIFDIKEMFDEIILALAESSNVKNVRIENNITDIMFLGEKALLQRAFFNLVQNAVKYNGMNGEVLISAALKDDFAIVYIEDTGMGIPEDELENIFEPFYRVDSSRSRELGGSGLGLSIVKTIIEKHNGKILIESEIGVFSKVIVELPKN</sequence>
<feature type="domain" description="Histidine kinase" evidence="15">
    <location>
        <begin position="165"/>
        <end position="377"/>
    </location>
</feature>
<comment type="catalytic activity">
    <reaction evidence="1">
        <text>ATP + protein L-histidine = ADP + protein N-phospho-L-histidine.</text>
        <dbReference type="EC" id="2.7.13.3"/>
    </reaction>
</comment>
<dbReference type="PANTHER" id="PTHR45436">
    <property type="entry name" value="SENSOR HISTIDINE KINASE YKOH"/>
    <property type="match status" value="1"/>
</dbReference>
<dbReference type="InterPro" id="IPR036097">
    <property type="entry name" value="HisK_dim/P_sf"/>
</dbReference>
<dbReference type="PROSITE" id="PS50885">
    <property type="entry name" value="HAMP"/>
    <property type="match status" value="1"/>
</dbReference>
<dbReference type="Pfam" id="PF00512">
    <property type="entry name" value="HisKA"/>
    <property type="match status" value="1"/>
</dbReference>
<dbReference type="CDD" id="cd06225">
    <property type="entry name" value="HAMP"/>
    <property type="match status" value="1"/>
</dbReference>
<evidence type="ECO:0000256" key="2">
    <source>
        <dbReference type="ARBA" id="ARBA00004651"/>
    </source>
</evidence>
<dbReference type="AlphaFoldDB" id="A0A7X0RX50"/>
<dbReference type="InterPro" id="IPR003594">
    <property type="entry name" value="HATPase_dom"/>
</dbReference>
<evidence type="ECO:0000256" key="13">
    <source>
        <dbReference type="ARBA" id="ARBA00023136"/>
    </source>
</evidence>
<dbReference type="CDD" id="cd00075">
    <property type="entry name" value="HATPase"/>
    <property type="match status" value="1"/>
</dbReference>
<dbReference type="PANTHER" id="PTHR45436:SF5">
    <property type="entry name" value="SENSOR HISTIDINE KINASE TRCS"/>
    <property type="match status" value="1"/>
</dbReference>
<accession>A0A7X0RX50</accession>
<dbReference type="InterPro" id="IPR050428">
    <property type="entry name" value="TCS_sensor_his_kinase"/>
</dbReference>
<evidence type="ECO:0000256" key="9">
    <source>
        <dbReference type="ARBA" id="ARBA00022777"/>
    </source>
</evidence>
<proteinExistence type="predicted"/>
<keyword evidence="10" id="KW-0067">ATP-binding</keyword>
<dbReference type="SUPFAM" id="SSF55874">
    <property type="entry name" value="ATPase domain of HSP90 chaperone/DNA topoisomerase II/histidine kinase"/>
    <property type="match status" value="1"/>
</dbReference>
<dbReference type="InterPro" id="IPR003660">
    <property type="entry name" value="HAMP_dom"/>
</dbReference>
<dbReference type="Gene3D" id="6.10.340.10">
    <property type="match status" value="1"/>
</dbReference>
<dbReference type="Pfam" id="PF02518">
    <property type="entry name" value="HATPase_c"/>
    <property type="match status" value="1"/>
</dbReference>
<keyword evidence="7 14" id="KW-0812">Transmembrane</keyword>
<evidence type="ECO:0000259" key="15">
    <source>
        <dbReference type="PROSITE" id="PS50109"/>
    </source>
</evidence>
<dbReference type="PROSITE" id="PS50109">
    <property type="entry name" value="HIS_KIN"/>
    <property type="match status" value="1"/>
</dbReference>
<dbReference type="EMBL" id="JACJVP010000041">
    <property type="protein sequence ID" value="MBB6673699.1"/>
    <property type="molecule type" value="Genomic_DNA"/>
</dbReference>
<reference evidence="17 18" key="1">
    <citation type="submission" date="2020-08" db="EMBL/GenBank/DDBJ databases">
        <title>Cohnella phylogeny.</title>
        <authorList>
            <person name="Dunlap C."/>
        </authorList>
    </citation>
    <scope>NUCLEOTIDE SEQUENCE [LARGE SCALE GENOMIC DNA]</scope>
    <source>
        <strain evidence="17 18">DSM 28246</strain>
    </source>
</reference>
<keyword evidence="8" id="KW-0547">Nucleotide-binding</keyword>
<feature type="domain" description="HAMP" evidence="16">
    <location>
        <begin position="104"/>
        <end position="157"/>
    </location>
</feature>
<evidence type="ECO:0000256" key="10">
    <source>
        <dbReference type="ARBA" id="ARBA00022840"/>
    </source>
</evidence>
<keyword evidence="13 14" id="KW-0472">Membrane</keyword>
<comment type="caution">
    <text evidence="17">The sequence shown here is derived from an EMBL/GenBank/DDBJ whole genome shotgun (WGS) entry which is preliminary data.</text>
</comment>
<dbReference type="Gene3D" id="1.10.287.130">
    <property type="match status" value="1"/>
</dbReference>
<dbReference type="InterPro" id="IPR036890">
    <property type="entry name" value="HATPase_C_sf"/>
</dbReference>
<evidence type="ECO:0000256" key="14">
    <source>
        <dbReference type="SAM" id="Phobius"/>
    </source>
</evidence>
<dbReference type="CDD" id="cd00082">
    <property type="entry name" value="HisKA"/>
    <property type="match status" value="1"/>
</dbReference>
<evidence type="ECO:0000256" key="1">
    <source>
        <dbReference type="ARBA" id="ARBA00000085"/>
    </source>
</evidence>
<dbReference type="SMART" id="SM00388">
    <property type="entry name" value="HisKA"/>
    <property type="match status" value="1"/>
</dbReference>
<evidence type="ECO:0000256" key="6">
    <source>
        <dbReference type="ARBA" id="ARBA00022679"/>
    </source>
</evidence>
<keyword evidence="5" id="KW-0597">Phosphoprotein</keyword>
<keyword evidence="11 14" id="KW-1133">Transmembrane helix</keyword>
<dbReference type="SMART" id="SM00304">
    <property type="entry name" value="HAMP"/>
    <property type="match status" value="1"/>
</dbReference>
<evidence type="ECO:0000256" key="7">
    <source>
        <dbReference type="ARBA" id="ARBA00022692"/>
    </source>
</evidence>
<dbReference type="PRINTS" id="PR00344">
    <property type="entry name" value="BCTRLSENSOR"/>
</dbReference>
<evidence type="ECO:0000256" key="4">
    <source>
        <dbReference type="ARBA" id="ARBA00022475"/>
    </source>
</evidence>
<dbReference type="SUPFAM" id="SSF158472">
    <property type="entry name" value="HAMP domain-like"/>
    <property type="match status" value="1"/>
</dbReference>
<protein>
    <recommendedName>
        <fullName evidence="3">histidine kinase</fullName>
        <ecNumber evidence="3">2.7.13.3</ecNumber>
    </recommendedName>
</protein>
<dbReference type="Gene3D" id="3.30.565.10">
    <property type="entry name" value="Histidine kinase-like ATPase, C-terminal domain"/>
    <property type="match status" value="1"/>
</dbReference>
<evidence type="ECO:0000259" key="16">
    <source>
        <dbReference type="PROSITE" id="PS50885"/>
    </source>
</evidence>
<feature type="transmembrane region" description="Helical" evidence="14">
    <location>
        <begin position="85"/>
        <end position="103"/>
    </location>
</feature>
<dbReference type="Pfam" id="PF00672">
    <property type="entry name" value="HAMP"/>
    <property type="match status" value="1"/>
</dbReference>
<comment type="subcellular location">
    <subcellularLocation>
        <location evidence="2">Cell membrane</location>
        <topology evidence="2">Multi-pass membrane protein</topology>
    </subcellularLocation>
</comment>
<dbReference type="GO" id="GO:0005886">
    <property type="term" value="C:plasma membrane"/>
    <property type="evidence" value="ECO:0007669"/>
    <property type="project" value="UniProtKB-SubCell"/>
</dbReference>
<organism evidence="17 18">
    <name type="scientific">Cohnella nanjingensis</name>
    <dbReference type="NCBI Taxonomy" id="1387779"/>
    <lineage>
        <taxon>Bacteria</taxon>
        <taxon>Bacillati</taxon>
        <taxon>Bacillota</taxon>
        <taxon>Bacilli</taxon>
        <taxon>Bacillales</taxon>
        <taxon>Paenibacillaceae</taxon>
        <taxon>Cohnella</taxon>
    </lineage>
</organism>
<dbReference type="GO" id="GO:0000155">
    <property type="term" value="F:phosphorelay sensor kinase activity"/>
    <property type="evidence" value="ECO:0007669"/>
    <property type="project" value="InterPro"/>
</dbReference>
<evidence type="ECO:0000256" key="12">
    <source>
        <dbReference type="ARBA" id="ARBA00023012"/>
    </source>
</evidence>
<dbReference type="InterPro" id="IPR005467">
    <property type="entry name" value="His_kinase_dom"/>
</dbReference>
<keyword evidence="4" id="KW-1003">Cell membrane</keyword>
<dbReference type="FunFam" id="3.30.565.10:FF:000006">
    <property type="entry name" value="Sensor histidine kinase WalK"/>
    <property type="match status" value="1"/>
</dbReference>
<evidence type="ECO:0000256" key="3">
    <source>
        <dbReference type="ARBA" id="ARBA00012438"/>
    </source>
</evidence>
<dbReference type="SMART" id="SM00387">
    <property type="entry name" value="HATPase_c"/>
    <property type="match status" value="1"/>
</dbReference>
<dbReference type="GO" id="GO:0005524">
    <property type="term" value="F:ATP binding"/>
    <property type="evidence" value="ECO:0007669"/>
    <property type="project" value="UniProtKB-KW"/>
</dbReference>
<dbReference type="EC" id="2.7.13.3" evidence="3"/>
<name>A0A7X0RX50_9BACL</name>
<evidence type="ECO:0000256" key="8">
    <source>
        <dbReference type="ARBA" id="ARBA00022741"/>
    </source>
</evidence>
<dbReference type="InterPro" id="IPR003661">
    <property type="entry name" value="HisK_dim/P_dom"/>
</dbReference>
<dbReference type="SUPFAM" id="SSF47384">
    <property type="entry name" value="Homodimeric domain of signal transducing histidine kinase"/>
    <property type="match status" value="1"/>
</dbReference>
<evidence type="ECO:0000256" key="11">
    <source>
        <dbReference type="ARBA" id="ARBA00022989"/>
    </source>
</evidence>
<gene>
    <name evidence="17" type="ORF">H7C19_23755</name>
</gene>
<keyword evidence="9 17" id="KW-0418">Kinase</keyword>